<organism evidence="1 2">
    <name type="scientific">Parageobacillus caldoxylosilyticus NBRC 107762</name>
    <dbReference type="NCBI Taxonomy" id="1220594"/>
    <lineage>
        <taxon>Bacteria</taxon>
        <taxon>Bacillati</taxon>
        <taxon>Bacillota</taxon>
        <taxon>Bacilli</taxon>
        <taxon>Bacillales</taxon>
        <taxon>Anoxybacillaceae</taxon>
        <taxon>Saccharococcus</taxon>
    </lineage>
</organism>
<proteinExistence type="predicted"/>
<sequence>MNQHRLIEAGAKNVHLSLFDDVHDTTGLYKNADGTPYQYNGHWSWIYVYNNEYVTTINGKTTTIMEWLAAQSLNK</sequence>
<dbReference type="Proteomes" id="UP000023561">
    <property type="component" value="Unassembled WGS sequence"/>
</dbReference>
<dbReference type="EMBL" id="BAWO01000032">
    <property type="protein sequence ID" value="GAJ40137.1"/>
    <property type="molecule type" value="Genomic_DNA"/>
</dbReference>
<dbReference type="AlphaFoldDB" id="A0A023DFV1"/>
<reference evidence="1 2" key="1">
    <citation type="submission" date="2014-04" db="EMBL/GenBank/DDBJ databases">
        <title>Whole genome shotgun sequence of Geobacillus caldoxylosilyticus NBRC 107762.</title>
        <authorList>
            <person name="Hosoyama A."/>
            <person name="Hosoyama Y."/>
            <person name="Katano-Makiyama Y."/>
            <person name="Tsuchikane K."/>
            <person name="Ohji S."/>
            <person name="Ichikawa N."/>
            <person name="Yamazoe A."/>
            <person name="Fujita N."/>
        </authorList>
    </citation>
    <scope>NUCLEOTIDE SEQUENCE [LARGE SCALE GENOMIC DNA]</scope>
    <source>
        <strain evidence="1 2">NBRC 107762</strain>
    </source>
</reference>
<name>A0A023DFV1_9BACL</name>
<evidence type="ECO:0000313" key="1">
    <source>
        <dbReference type="EMBL" id="GAJ40137.1"/>
    </source>
</evidence>
<protein>
    <submittedName>
        <fullName evidence="1">Uncharacterized protein</fullName>
    </submittedName>
</protein>
<keyword evidence="2" id="KW-1185">Reference proteome</keyword>
<accession>A0A023DFV1</accession>
<evidence type="ECO:0000313" key="2">
    <source>
        <dbReference type="Proteomes" id="UP000023561"/>
    </source>
</evidence>
<comment type="caution">
    <text evidence="1">The sequence shown here is derived from an EMBL/GenBank/DDBJ whole genome shotgun (WGS) entry which is preliminary data.</text>
</comment>
<gene>
    <name evidence="1" type="ORF">GCA01S_032_00550</name>
</gene>